<organism evidence="3 4">
    <name type="scientific">Eschrichtius robustus</name>
    <name type="common">California gray whale</name>
    <name type="synonym">Eschrichtius gibbosus</name>
    <dbReference type="NCBI Taxonomy" id="9764"/>
    <lineage>
        <taxon>Eukaryota</taxon>
        <taxon>Metazoa</taxon>
        <taxon>Chordata</taxon>
        <taxon>Craniata</taxon>
        <taxon>Vertebrata</taxon>
        <taxon>Euteleostomi</taxon>
        <taxon>Mammalia</taxon>
        <taxon>Eutheria</taxon>
        <taxon>Laurasiatheria</taxon>
        <taxon>Artiodactyla</taxon>
        <taxon>Whippomorpha</taxon>
        <taxon>Cetacea</taxon>
        <taxon>Mysticeti</taxon>
        <taxon>Eschrichtiidae</taxon>
        <taxon>Eschrichtius</taxon>
    </lineage>
</organism>
<accession>A0AB34HR67</accession>
<evidence type="ECO:0000256" key="2">
    <source>
        <dbReference type="SAM" id="Phobius"/>
    </source>
</evidence>
<gene>
    <name evidence="3" type="ORF">J1605_000148</name>
</gene>
<keyword evidence="2" id="KW-0812">Transmembrane</keyword>
<evidence type="ECO:0000313" key="3">
    <source>
        <dbReference type="EMBL" id="KAJ8793949.1"/>
    </source>
</evidence>
<evidence type="ECO:0000256" key="1">
    <source>
        <dbReference type="SAM" id="MobiDB-lite"/>
    </source>
</evidence>
<feature type="transmembrane region" description="Helical" evidence="2">
    <location>
        <begin position="96"/>
        <end position="114"/>
    </location>
</feature>
<evidence type="ECO:0000313" key="4">
    <source>
        <dbReference type="Proteomes" id="UP001159641"/>
    </source>
</evidence>
<sequence length="115" mass="12840">MEKETGRREAREEEADGADGVDGVEEAEEEEAGDEAVEEEVEVAREGEGEGEEEEVLLEEPPEPNVHVLQMMNLILCFQDVSVDCLELKQETKAGGLFYIMMILIMTILCPLKIL</sequence>
<dbReference type="EMBL" id="JAIQCJ010000913">
    <property type="protein sequence ID" value="KAJ8793949.1"/>
    <property type="molecule type" value="Genomic_DNA"/>
</dbReference>
<proteinExistence type="predicted"/>
<name>A0AB34HR67_ESCRO</name>
<dbReference type="Proteomes" id="UP001159641">
    <property type="component" value="Unassembled WGS sequence"/>
</dbReference>
<keyword evidence="4" id="KW-1185">Reference proteome</keyword>
<keyword evidence="2" id="KW-0472">Membrane</keyword>
<protein>
    <submittedName>
        <fullName evidence="3">Uncharacterized protein</fullName>
    </submittedName>
</protein>
<feature type="region of interest" description="Disordered" evidence="1">
    <location>
        <begin position="1"/>
        <end position="63"/>
    </location>
</feature>
<comment type="caution">
    <text evidence="3">The sequence shown here is derived from an EMBL/GenBank/DDBJ whole genome shotgun (WGS) entry which is preliminary data.</text>
</comment>
<reference evidence="3 4" key="1">
    <citation type="submission" date="2022-11" db="EMBL/GenBank/DDBJ databases">
        <title>Whole genome sequence of Eschrichtius robustus ER-17-0199.</title>
        <authorList>
            <person name="Bruniche-Olsen A."/>
            <person name="Black A.N."/>
            <person name="Fields C.J."/>
            <person name="Walden K."/>
            <person name="Dewoody J.A."/>
        </authorList>
    </citation>
    <scope>NUCLEOTIDE SEQUENCE [LARGE SCALE GENOMIC DNA]</scope>
    <source>
        <strain evidence="3">ER-17-0199</strain>
        <tissue evidence="3">Blubber</tissue>
    </source>
</reference>
<feature type="compositionally biased region" description="Acidic residues" evidence="1">
    <location>
        <begin position="12"/>
        <end position="41"/>
    </location>
</feature>
<feature type="compositionally biased region" description="Basic and acidic residues" evidence="1">
    <location>
        <begin position="1"/>
        <end position="11"/>
    </location>
</feature>
<feature type="compositionally biased region" description="Acidic residues" evidence="1">
    <location>
        <begin position="49"/>
        <end position="62"/>
    </location>
</feature>
<dbReference type="AlphaFoldDB" id="A0AB34HR67"/>
<keyword evidence="2" id="KW-1133">Transmembrane helix</keyword>